<dbReference type="Proteomes" id="UP000831921">
    <property type="component" value="Chromosome"/>
</dbReference>
<sequence length="300" mass="31464">MSSRLATPAIAFAVGTLGIALFSGMDAIMKGLVLAIGVYSTMLWRSFAGVGMSGLGYGLSWKAWPERKVLRMHVERGVLTSVMGLLFFWGIGHVPLAQAIALAFIAPLIALYLAAVLLGEVVGKRTVGASVLAFAGVIVIFVGQARADLGREALLGSLAILASAVLYAMNIIMMRRQSQAAGPLEIAFFQNLTVSLVLLLALPVVGTTLPSLQHWPALLGAAVLSTLSLLLLSWAYARAEASYLAATEYTAFLWAALFGWLVFGEHLSGFTLAGAGLIVTGCLLAARSPQAANPHLEAAP</sequence>
<keyword evidence="4 6" id="KW-1133">Transmembrane helix</keyword>
<evidence type="ECO:0000313" key="8">
    <source>
        <dbReference type="EMBL" id="UUR07191.1"/>
    </source>
</evidence>
<feature type="transmembrane region" description="Helical" evidence="6">
    <location>
        <begin position="186"/>
        <end position="205"/>
    </location>
</feature>
<feature type="domain" description="EamA" evidence="7">
    <location>
        <begin position="17"/>
        <end position="141"/>
    </location>
</feature>
<keyword evidence="9" id="KW-1185">Reference proteome</keyword>
<evidence type="ECO:0000256" key="4">
    <source>
        <dbReference type="ARBA" id="ARBA00022989"/>
    </source>
</evidence>
<feature type="transmembrane region" description="Helical" evidence="6">
    <location>
        <begin position="126"/>
        <end position="147"/>
    </location>
</feature>
<dbReference type="InterPro" id="IPR037185">
    <property type="entry name" value="EmrE-like"/>
</dbReference>
<feature type="transmembrane region" description="Helical" evidence="6">
    <location>
        <begin position="243"/>
        <end position="263"/>
    </location>
</feature>
<protein>
    <submittedName>
        <fullName evidence="8">DMT family transporter</fullName>
    </submittedName>
</protein>
<dbReference type="InterPro" id="IPR000620">
    <property type="entry name" value="EamA_dom"/>
</dbReference>
<gene>
    <name evidence="8" type="ORF">M1K48_09565</name>
</gene>
<feature type="transmembrane region" description="Helical" evidence="6">
    <location>
        <begin position="76"/>
        <end position="94"/>
    </location>
</feature>
<evidence type="ECO:0000256" key="2">
    <source>
        <dbReference type="ARBA" id="ARBA00009853"/>
    </source>
</evidence>
<evidence type="ECO:0000259" key="7">
    <source>
        <dbReference type="Pfam" id="PF00892"/>
    </source>
</evidence>
<reference evidence="8 9" key="1">
    <citation type="submission" date="2022-05" db="EMBL/GenBank/DDBJ databases">
        <title>S8-45 Sphingomonas ultraviolaceadurans.</title>
        <authorList>
            <person name="Liu Y."/>
        </authorList>
    </citation>
    <scope>NUCLEOTIDE SEQUENCE [LARGE SCALE GENOMIC DNA]</scope>
    <source>
        <strain evidence="8 9">S8-45</strain>
    </source>
</reference>
<dbReference type="Pfam" id="PF00892">
    <property type="entry name" value="EamA"/>
    <property type="match status" value="2"/>
</dbReference>
<evidence type="ECO:0000256" key="6">
    <source>
        <dbReference type="SAM" id="Phobius"/>
    </source>
</evidence>
<accession>A0ABY5MTB9</accession>
<evidence type="ECO:0000256" key="1">
    <source>
        <dbReference type="ARBA" id="ARBA00004141"/>
    </source>
</evidence>
<keyword evidence="3 6" id="KW-0812">Transmembrane</keyword>
<feature type="domain" description="EamA" evidence="7">
    <location>
        <begin position="155"/>
        <end position="285"/>
    </location>
</feature>
<dbReference type="RefSeq" id="WP_249454759.1">
    <property type="nucleotide sequence ID" value="NZ_CP097253.1"/>
</dbReference>
<feature type="transmembrane region" description="Helical" evidence="6">
    <location>
        <begin position="217"/>
        <end position="236"/>
    </location>
</feature>
<evidence type="ECO:0000256" key="3">
    <source>
        <dbReference type="ARBA" id="ARBA00022692"/>
    </source>
</evidence>
<feature type="transmembrane region" description="Helical" evidence="6">
    <location>
        <begin position="269"/>
        <end position="286"/>
    </location>
</feature>
<evidence type="ECO:0000313" key="9">
    <source>
        <dbReference type="Proteomes" id="UP000831921"/>
    </source>
</evidence>
<comment type="similarity">
    <text evidence="2">Belongs to the drug/metabolite transporter (DMT) superfamily. 10 TMS drug/metabolite exporter (DME) (TC 2.A.7.3) family.</text>
</comment>
<proteinExistence type="inferred from homology"/>
<feature type="transmembrane region" description="Helical" evidence="6">
    <location>
        <begin position="153"/>
        <end position="174"/>
    </location>
</feature>
<dbReference type="PANTHER" id="PTHR22911:SF6">
    <property type="entry name" value="SOLUTE CARRIER FAMILY 35 MEMBER G1"/>
    <property type="match status" value="1"/>
</dbReference>
<evidence type="ECO:0000256" key="5">
    <source>
        <dbReference type="ARBA" id="ARBA00023136"/>
    </source>
</evidence>
<feature type="transmembrane region" description="Helical" evidence="6">
    <location>
        <begin position="100"/>
        <end position="119"/>
    </location>
</feature>
<name>A0ABY5MTB9_9SPHN</name>
<feature type="transmembrane region" description="Helical" evidence="6">
    <location>
        <begin position="45"/>
        <end position="64"/>
    </location>
</feature>
<dbReference type="SUPFAM" id="SSF103481">
    <property type="entry name" value="Multidrug resistance efflux transporter EmrE"/>
    <property type="match status" value="2"/>
</dbReference>
<keyword evidence="5 6" id="KW-0472">Membrane</keyword>
<dbReference type="EMBL" id="CP097253">
    <property type="protein sequence ID" value="UUR07191.1"/>
    <property type="molecule type" value="Genomic_DNA"/>
</dbReference>
<organism evidence="8 9">
    <name type="scientific">Sphingomonas glaciei</name>
    <dbReference type="NCBI Taxonomy" id="2938948"/>
    <lineage>
        <taxon>Bacteria</taxon>
        <taxon>Pseudomonadati</taxon>
        <taxon>Pseudomonadota</taxon>
        <taxon>Alphaproteobacteria</taxon>
        <taxon>Sphingomonadales</taxon>
        <taxon>Sphingomonadaceae</taxon>
        <taxon>Sphingomonas</taxon>
    </lineage>
</organism>
<dbReference type="Gene3D" id="1.10.3730.20">
    <property type="match status" value="1"/>
</dbReference>
<comment type="subcellular location">
    <subcellularLocation>
        <location evidence="1">Membrane</location>
        <topology evidence="1">Multi-pass membrane protein</topology>
    </subcellularLocation>
</comment>
<dbReference type="PANTHER" id="PTHR22911">
    <property type="entry name" value="ACYL-MALONYL CONDENSING ENZYME-RELATED"/>
    <property type="match status" value="1"/>
</dbReference>